<proteinExistence type="predicted"/>
<evidence type="ECO:0000313" key="2">
    <source>
        <dbReference type="Proteomes" id="UP001501337"/>
    </source>
</evidence>
<dbReference type="PANTHER" id="PTHR37827">
    <property type="entry name" value="TUDOR DOMAIN-CONTAINING PROTEIN"/>
    <property type="match status" value="1"/>
</dbReference>
<gene>
    <name evidence="1" type="ORF">GCM10022278_15050</name>
</gene>
<dbReference type="RefSeq" id="WP_344804907.1">
    <property type="nucleotide sequence ID" value="NZ_BAABBO010000007.1"/>
</dbReference>
<protein>
    <recommendedName>
        <fullName evidence="3">HNH endonuclease</fullName>
    </recommendedName>
</protein>
<reference evidence="2" key="1">
    <citation type="journal article" date="2019" name="Int. J. Syst. Evol. Microbiol.">
        <title>The Global Catalogue of Microorganisms (GCM) 10K type strain sequencing project: providing services to taxonomists for standard genome sequencing and annotation.</title>
        <authorList>
            <consortium name="The Broad Institute Genomics Platform"/>
            <consortium name="The Broad Institute Genome Sequencing Center for Infectious Disease"/>
            <person name="Wu L."/>
            <person name="Ma J."/>
        </authorList>
    </citation>
    <scope>NUCLEOTIDE SEQUENCE [LARGE SCALE GENOMIC DNA]</scope>
    <source>
        <strain evidence="2">JCM 17555</strain>
    </source>
</reference>
<dbReference type="PANTHER" id="PTHR37827:SF1">
    <property type="entry name" value="HNH DOMAIN-CONTAINING PROTEIN"/>
    <property type="match status" value="1"/>
</dbReference>
<comment type="caution">
    <text evidence="1">The sequence shown here is derived from an EMBL/GenBank/DDBJ whole genome shotgun (WGS) entry which is preliminary data.</text>
</comment>
<dbReference type="EMBL" id="BAABBO010000007">
    <property type="protein sequence ID" value="GAA3957516.1"/>
    <property type="molecule type" value="Genomic_DNA"/>
</dbReference>
<name>A0ABP7P062_9GAMM</name>
<organism evidence="1 2">
    <name type="scientific">Allohahella marinimesophila</name>
    <dbReference type="NCBI Taxonomy" id="1054972"/>
    <lineage>
        <taxon>Bacteria</taxon>
        <taxon>Pseudomonadati</taxon>
        <taxon>Pseudomonadota</taxon>
        <taxon>Gammaproteobacteria</taxon>
        <taxon>Oceanospirillales</taxon>
        <taxon>Hahellaceae</taxon>
        <taxon>Allohahella</taxon>
    </lineage>
</organism>
<evidence type="ECO:0008006" key="3">
    <source>
        <dbReference type="Google" id="ProtNLM"/>
    </source>
</evidence>
<keyword evidence="2" id="KW-1185">Reference proteome</keyword>
<dbReference type="Proteomes" id="UP001501337">
    <property type="component" value="Unassembled WGS sequence"/>
</dbReference>
<accession>A0ABP7P062</accession>
<evidence type="ECO:0000313" key="1">
    <source>
        <dbReference type="EMBL" id="GAA3957516.1"/>
    </source>
</evidence>
<sequence>MKAPEHCELCNRVVDLTFHHLIPRKVHRRAHFQKRYDREQLNSGIWVCRLCHRGLHRLYDEMTLAREFSTLERIRADEAIARHIAWCAKQKARRH</sequence>